<name>A0A7V7P2E4_9PSED</name>
<evidence type="ECO:0000259" key="2">
    <source>
        <dbReference type="PROSITE" id="PS50943"/>
    </source>
</evidence>
<organism evidence="3 4">
    <name type="scientific">Pseudomonas lini</name>
    <dbReference type="NCBI Taxonomy" id="163011"/>
    <lineage>
        <taxon>Bacteria</taxon>
        <taxon>Pseudomonadati</taxon>
        <taxon>Pseudomonadota</taxon>
        <taxon>Gammaproteobacteria</taxon>
        <taxon>Pseudomonadales</taxon>
        <taxon>Pseudomonadaceae</taxon>
        <taxon>Pseudomonas</taxon>
    </lineage>
</organism>
<evidence type="ECO:0000313" key="3">
    <source>
        <dbReference type="EMBL" id="KAB0502761.1"/>
    </source>
</evidence>
<feature type="domain" description="HTH cro/C1-type" evidence="2">
    <location>
        <begin position="15"/>
        <end position="69"/>
    </location>
</feature>
<keyword evidence="1" id="KW-0238">DNA-binding</keyword>
<proteinExistence type="predicted"/>
<dbReference type="Proteomes" id="UP000434925">
    <property type="component" value="Unassembled WGS sequence"/>
</dbReference>
<dbReference type="AlphaFoldDB" id="A0A7V7P2E4"/>
<dbReference type="EMBL" id="VZPO01000007">
    <property type="protein sequence ID" value="KAB0502761.1"/>
    <property type="molecule type" value="Genomic_DNA"/>
</dbReference>
<dbReference type="InterPro" id="IPR001387">
    <property type="entry name" value="Cro/C1-type_HTH"/>
</dbReference>
<dbReference type="PANTHER" id="PTHR46797:SF1">
    <property type="entry name" value="METHYLPHOSPHONATE SYNTHASE"/>
    <property type="match status" value="1"/>
</dbReference>
<reference evidence="3 4" key="1">
    <citation type="submission" date="2019-09" db="EMBL/GenBank/DDBJ databases">
        <title>Draft genome sequences of 48 bacterial type strains from the CCUG.</title>
        <authorList>
            <person name="Tunovic T."/>
            <person name="Pineiro-Iglesias B."/>
            <person name="Unosson C."/>
            <person name="Inganas E."/>
            <person name="Ohlen M."/>
            <person name="Cardew S."/>
            <person name="Jensie-Markopoulos S."/>
            <person name="Salva-Serra F."/>
            <person name="Jaen-Luchoro D."/>
            <person name="Karlsson R."/>
            <person name="Svensson-Stadler L."/>
            <person name="Chun J."/>
            <person name="Moore E."/>
        </authorList>
    </citation>
    <scope>NUCLEOTIDE SEQUENCE [LARGE SCALE GENOMIC DNA]</scope>
    <source>
        <strain evidence="3 4">CCUG 51522</strain>
    </source>
</reference>
<dbReference type="GO" id="GO:0003677">
    <property type="term" value="F:DNA binding"/>
    <property type="evidence" value="ECO:0007669"/>
    <property type="project" value="UniProtKB-KW"/>
</dbReference>
<dbReference type="Pfam" id="PF01381">
    <property type="entry name" value="HTH_3"/>
    <property type="match status" value="1"/>
</dbReference>
<dbReference type="InterPro" id="IPR010982">
    <property type="entry name" value="Lambda_DNA-bd_dom_sf"/>
</dbReference>
<comment type="caution">
    <text evidence="3">The sequence shown here is derived from an EMBL/GenBank/DDBJ whole genome shotgun (WGS) entry which is preliminary data.</text>
</comment>
<sequence>MGFCMSAPAGFPARLLRLRADAGMTQKDLAKASGMSVPQIARYETGTSKPRMTALVKLAKALNVEVSDIQASEDEPETIELQLQNIDTGESTPFALPKYMVEELEQEADSRDVSLEVILVSTIKLALNKNKGVTKSFDEVVAEVAEEHSKFPPE</sequence>
<dbReference type="PANTHER" id="PTHR46797">
    <property type="entry name" value="HTH-TYPE TRANSCRIPTIONAL REGULATOR"/>
    <property type="match status" value="1"/>
</dbReference>
<dbReference type="SUPFAM" id="SSF47413">
    <property type="entry name" value="lambda repressor-like DNA-binding domains"/>
    <property type="match status" value="1"/>
</dbReference>
<evidence type="ECO:0000256" key="1">
    <source>
        <dbReference type="ARBA" id="ARBA00023125"/>
    </source>
</evidence>
<evidence type="ECO:0000313" key="4">
    <source>
        <dbReference type="Proteomes" id="UP000434925"/>
    </source>
</evidence>
<dbReference type="GO" id="GO:0005829">
    <property type="term" value="C:cytosol"/>
    <property type="evidence" value="ECO:0007669"/>
    <property type="project" value="TreeGrafter"/>
</dbReference>
<accession>A0A7V7P2E4</accession>
<protein>
    <submittedName>
        <fullName evidence="3">Helix-turn-helix transcriptional regulator</fullName>
    </submittedName>
</protein>
<dbReference type="SMART" id="SM00530">
    <property type="entry name" value="HTH_XRE"/>
    <property type="match status" value="1"/>
</dbReference>
<dbReference type="GO" id="GO:0003700">
    <property type="term" value="F:DNA-binding transcription factor activity"/>
    <property type="evidence" value="ECO:0007669"/>
    <property type="project" value="TreeGrafter"/>
</dbReference>
<dbReference type="CDD" id="cd00093">
    <property type="entry name" value="HTH_XRE"/>
    <property type="match status" value="1"/>
</dbReference>
<gene>
    <name evidence="3" type="ORF">F7R14_19175</name>
</gene>
<dbReference type="Gene3D" id="1.10.260.40">
    <property type="entry name" value="lambda repressor-like DNA-binding domains"/>
    <property type="match status" value="1"/>
</dbReference>
<dbReference type="InterPro" id="IPR050807">
    <property type="entry name" value="TransReg_Diox_bact_type"/>
</dbReference>
<dbReference type="PROSITE" id="PS50943">
    <property type="entry name" value="HTH_CROC1"/>
    <property type="match status" value="1"/>
</dbReference>